<dbReference type="EMBL" id="SNQG01000009">
    <property type="protein sequence ID" value="TEW63633.1"/>
    <property type="molecule type" value="Genomic_DNA"/>
</dbReference>
<dbReference type="Proteomes" id="UP000297248">
    <property type="component" value="Unassembled WGS sequence"/>
</dbReference>
<accession>A0A4Y8A5F2</accession>
<evidence type="ECO:0000256" key="1">
    <source>
        <dbReference type="SAM" id="MobiDB-lite"/>
    </source>
</evidence>
<gene>
    <name evidence="3" type="ORF">E2R65_19395</name>
    <name evidence="2" type="ORF">GGR35_002139</name>
</gene>
<dbReference type="EMBL" id="JACIEG010000003">
    <property type="protein sequence ID" value="MBB3969536.1"/>
    <property type="molecule type" value="Genomic_DNA"/>
</dbReference>
<evidence type="ECO:0000313" key="4">
    <source>
        <dbReference type="Proteomes" id="UP000297248"/>
    </source>
</evidence>
<feature type="compositionally biased region" description="Basic and acidic residues" evidence="1">
    <location>
        <begin position="24"/>
        <end position="34"/>
    </location>
</feature>
<feature type="region of interest" description="Disordered" evidence="1">
    <location>
        <begin position="1"/>
        <end position="34"/>
    </location>
</feature>
<evidence type="ECO:0000313" key="3">
    <source>
        <dbReference type="EMBL" id="TEW63633.1"/>
    </source>
</evidence>
<proteinExistence type="predicted"/>
<dbReference type="Proteomes" id="UP000583101">
    <property type="component" value="Unassembled WGS sequence"/>
</dbReference>
<dbReference type="RefSeq" id="WP_183500363.1">
    <property type="nucleotide sequence ID" value="NZ_JACIEG010000003.1"/>
</dbReference>
<evidence type="ECO:0000313" key="2">
    <source>
        <dbReference type="EMBL" id="MBB3969536.1"/>
    </source>
</evidence>
<sequence>MPVFLPAKPSGKEISVNTEESDNDAEKKAAANPSEKEKEFAGFYSNTAAQFISHTTIVHLTAYNNLYISSYFLTITIPPPDRS</sequence>
<comment type="caution">
    <text evidence="3">The sequence shown here is derived from an EMBL/GenBank/DDBJ whole genome shotgun (WGS) entry which is preliminary data.</text>
</comment>
<keyword evidence="5" id="KW-1185">Reference proteome</keyword>
<reference evidence="3" key="2">
    <citation type="submission" date="2019-03" db="EMBL/GenBank/DDBJ databases">
        <authorList>
            <person name="Yan Y.-Q."/>
            <person name="Du Z.-J."/>
        </authorList>
    </citation>
    <scope>NUCLEOTIDE SEQUENCE</scope>
    <source>
        <strain evidence="3">PP-F2FG21</strain>
    </source>
</reference>
<organism evidence="3 4">
    <name type="scientific">Mucilaginibacter phyllosphaerae</name>
    <dbReference type="NCBI Taxonomy" id="1812349"/>
    <lineage>
        <taxon>Bacteria</taxon>
        <taxon>Pseudomonadati</taxon>
        <taxon>Bacteroidota</taxon>
        <taxon>Sphingobacteriia</taxon>
        <taxon>Sphingobacteriales</taxon>
        <taxon>Sphingobacteriaceae</taxon>
        <taxon>Mucilaginibacter</taxon>
    </lineage>
</organism>
<name>A0A4Y8A5F2_9SPHI</name>
<evidence type="ECO:0000313" key="5">
    <source>
        <dbReference type="Proteomes" id="UP000583101"/>
    </source>
</evidence>
<dbReference type="AlphaFoldDB" id="A0A4Y8A5F2"/>
<reference evidence="3 4" key="1">
    <citation type="journal article" date="2016" name="Int. J. Syst. Evol. Microbiol.">
        <title>Proposal of Mucilaginibacter phyllosphaerae sp. nov. isolated from the phyllosphere of Galium album.</title>
        <authorList>
            <person name="Aydogan E.L."/>
            <person name="Busse H.J."/>
            <person name="Moser G."/>
            <person name="Muller C."/>
            <person name="Kampfer P."/>
            <person name="Glaeser S.P."/>
        </authorList>
    </citation>
    <scope>NUCLEOTIDE SEQUENCE [LARGE SCALE GENOMIC DNA]</scope>
    <source>
        <strain evidence="3 4">PP-F2FG21</strain>
    </source>
</reference>
<protein>
    <submittedName>
        <fullName evidence="3">Uncharacterized protein</fullName>
    </submittedName>
</protein>
<reference evidence="2 5" key="3">
    <citation type="submission" date="2020-08" db="EMBL/GenBank/DDBJ databases">
        <title>Genomic Encyclopedia of Type Strains, Phase IV (KMG-IV): sequencing the most valuable type-strain genomes for metagenomic binning, comparative biology and taxonomic classification.</title>
        <authorList>
            <person name="Goeker M."/>
        </authorList>
    </citation>
    <scope>NUCLEOTIDE SEQUENCE [LARGE SCALE GENOMIC DNA]</scope>
    <source>
        <strain evidence="2 5">DSM 100995</strain>
    </source>
</reference>